<name>A0ABT9VYG9_9BACI</name>
<protein>
    <submittedName>
        <fullName evidence="2">Pimeloyl-ACP methyl ester carboxylesterase</fullName>
    </submittedName>
</protein>
<dbReference type="InterPro" id="IPR029058">
    <property type="entry name" value="AB_hydrolase_fold"/>
</dbReference>
<organism evidence="2 3">
    <name type="scientific">Caldalkalibacillus horti</name>
    <dbReference type="NCBI Taxonomy" id="77523"/>
    <lineage>
        <taxon>Bacteria</taxon>
        <taxon>Bacillati</taxon>
        <taxon>Bacillota</taxon>
        <taxon>Bacilli</taxon>
        <taxon>Bacillales</taxon>
        <taxon>Bacillaceae</taxon>
        <taxon>Caldalkalibacillus</taxon>
    </lineage>
</organism>
<evidence type="ECO:0000313" key="2">
    <source>
        <dbReference type="EMBL" id="MDQ0165660.1"/>
    </source>
</evidence>
<gene>
    <name evidence="2" type="ORF">J2S11_001561</name>
</gene>
<dbReference type="InterPro" id="IPR050266">
    <property type="entry name" value="AB_hydrolase_sf"/>
</dbReference>
<dbReference type="SUPFAM" id="SSF53474">
    <property type="entry name" value="alpha/beta-Hydrolases"/>
    <property type="match status" value="1"/>
</dbReference>
<sequence>MSSRQFSEHFIKNKDVSLHYIEHIHENMGKEELPPIVFVPGLTEGAEDYKELMEGITNRKSVALSLRGRGQSDSPVNGYTLEDHIQDIETVVGALKTEKVVLFAFSRGVAYTLGYAMQHPDRLAGLIIGDYPAIHTKLSEKWVDFMIQSPPWRGKGV</sequence>
<proteinExistence type="predicted"/>
<keyword evidence="3" id="KW-1185">Reference proteome</keyword>
<dbReference type="Gene3D" id="3.40.50.1820">
    <property type="entry name" value="alpha/beta hydrolase"/>
    <property type="match status" value="1"/>
</dbReference>
<comment type="caution">
    <text evidence="2">The sequence shown here is derived from an EMBL/GenBank/DDBJ whole genome shotgun (WGS) entry which is preliminary data.</text>
</comment>
<dbReference type="InterPro" id="IPR000073">
    <property type="entry name" value="AB_hydrolase_1"/>
</dbReference>
<dbReference type="RefSeq" id="WP_307393002.1">
    <property type="nucleotide sequence ID" value="NZ_BAAADK010000011.1"/>
</dbReference>
<dbReference type="Proteomes" id="UP001235840">
    <property type="component" value="Unassembled WGS sequence"/>
</dbReference>
<accession>A0ABT9VYG9</accession>
<feature type="domain" description="AB hydrolase-1" evidence="1">
    <location>
        <begin position="34"/>
        <end position="152"/>
    </location>
</feature>
<dbReference type="EMBL" id="JAUSTY010000005">
    <property type="protein sequence ID" value="MDQ0165660.1"/>
    <property type="molecule type" value="Genomic_DNA"/>
</dbReference>
<reference evidence="2 3" key="1">
    <citation type="submission" date="2023-07" db="EMBL/GenBank/DDBJ databases">
        <title>Genomic Encyclopedia of Type Strains, Phase IV (KMG-IV): sequencing the most valuable type-strain genomes for metagenomic binning, comparative biology and taxonomic classification.</title>
        <authorList>
            <person name="Goeker M."/>
        </authorList>
    </citation>
    <scope>NUCLEOTIDE SEQUENCE [LARGE SCALE GENOMIC DNA]</scope>
    <source>
        <strain evidence="2 3">DSM 12751</strain>
    </source>
</reference>
<dbReference type="PANTHER" id="PTHR43798">
    <property type="entry name" value="MONOACYLGLYCEROL LIPASE"/>
    <property type="match status" value="1"/>
</dbReference>
<dbReference type="Pfam" id="PF00561">
    <property type="entry name" value="Abhydrolase_1"/>
    <property type="match status" value="1"/>
</dbReference>
<evidence type="ECO:0000259" key="1">
    <source>
        <dbReference type="Pfam" id="PF00561"/>
    </source>
</evidence>
<dbReference type="PANTHER" id="PTHR43798:SF33">
    <property type="entry name" value="HYDROLASE, PUTATIVE (AFU_ORTHOLOGUE AFUA_2G14860)-RELATED"/>
    <property type="match status" value="1"/>
</dbReference>
<evidence type="ECO:0000313" key="3">
    <source>
        <dbReference type="Proteomes" id="UP001235840"/>
    </source>
</evidence>